<dbReference type="AlphaFoldDB" id="A0ABD3N9W9"/>
<dbReference type="InterPro" id="IPR049227">
    <property type="entry name" value="DUF6824"/>
</dbReference>
<feature type="region of interest" description="Disordered" evidence="1">
    <location>
        <begin position="841"/>
        <end position="912"/>
    </location>
</feature>
<organism evidence="3 4">
    <name type="scientific">Cyclotella atomus</name>
    <dbReference type="NCBI Taxonomy" id="382360"/>
    <lineage>
        <taxon>Eukaryota</taxon>
        <taxon>Sar</taxon>
        <taxon>Stramenopiles</taxon>
        <taxon>Ochrophyta</taxon>
        <taxon>Bacillariophyta</taxon>
        <taxon>Coscinodiscophyceae</taxon>
        <taxon>Thalassiosirophycidae</taxon>
        <taxon>Stephanodiscales</taxon>
        <taxon>Stephanodiscaceae</taxon>
        <taxon>Cyclotella</taxon>
    </lineage>
</organism>
<evidence type="ECO:0000313" key="4">
    <source>
        <dbReference type="Proteomes" id="UP001530400"/>
    </source>
</evidence>
<protein>
    <recommendedName>
        <fullName evidence="2">DUF6824 domain-containing protein</fullName>
    </recommendedName>
</protein>
<accession>A0ABD3N9W9</accession>
<feature type="region of interest" description="Disordered" evidence="1">
    <location>
        <begin position="709"/>
        <end position="736"/>
    </location>
</feature>
<sequence>MTPPLHNTPAEPLASDVLCGRGGGTNHHAGNHYWRSLVSANKRLYIRVPKRQKALVAKSIVHAIRSLNPPGRFLQEEDDGLWYDIGDRKACDKTSQALREGAPDIREEMRDEQLSGLGAGPTTKSGQILANGLIQLDYYGVPQCIGDQNQTVQGRMDGIISIEKSNKSKPRTAHDAAAASAVPVGLGVFSEMSMMQAFQRFQAGTLQVPSVPVAAQVPPAMSGSVNSFQIQQTLVADARAQHDTLLHEVDSITANTAAKAEEQSATSPKENTAPLHIQQPSIPPAHHDSASVNQYHEAKVSNIASGLEDVQAHQSHQILLPTQAQAYHELQAQLAAQPISAVGLPPGLGHQAHQTQIASQVDQAYSQLQAQAAAEGLFCQAPQVQVTPAVKEAPAAGLTGLSHEALLPMREQLLMARRDAELLQARMENLKQIELLQHQIYLRGVGAFDQQGIQTIQQDSLLRQHPMLGGAHACLQNHNRTAMGYDLDHPIAMSAQQNVAEAFSFDQQQRRRDELAAITTQELLESQQDANPTGQRTASPRRTRFDDNLPQFSEHHTTLEELKRLASLSSMRSDLIPDVGGRWTTSLSQDQLLGLLRCEQLLGLRGLSTLSQQELLQLRAASLAASINEEEKEDAEVAIAAFGARNDLTNHMAELWNQQQLHIAGVADDLGNEANENVDTSLAFPEQVEKRQSSLDILAQEAAERADRRSFVLSSPASSLSDENIPSKRSEKQDIKAKKSIWENMKKTIGMKGLKPGKSTENLMDNMDASSNQCVIDASGIYKSSFPFTKKRKLNTTPEIQVDTKETDAALLLSFNLAPSRSQSSVTPSILSSKLARFKAQQNNGDAVAPNQPENIPAPNHPKLDPPEAADCIKLANNDDDVPLSEVSFRKQKNNTTEGPEEGQFDDPEEEE</sequence>
<feature type="domain" description="DUF6824" evidence="2">
    <location>
        <begin position="16"/>
        <end position="100"/>
    </location>
</feature>
<dbReference type="Pfam" id="PF20710">
    <property type="entry name" value="DUF6824"/>
    <property type="match status" value="1"/>
</dbReference>
<dbReference type="EMBL" id="JALLPJ020001288">
    <property type="protein sequence ID" value="KAL3771352.1"/>
    <property type="molecule type" value="Genomic_DNA"/>
</dbReference>
<evidence type="ECO:0000256" key="1">
    <source>
        <dbReference type="SAM" id="MobiDB-lite"/>
    </source>
</evidence>
<comment type="caution">
    <text evidence="3">The sequence shown here is derived from an EMBL/GenBank/DDBJ whole genome shotgun (WGS) entry which is preliminary data.</text>
</comment>
<dbReference type="Proteomes" id="UP001530400">
    <property type="component" value="Unassembled WGS sequence"/>
</dbReference>
<feature type="compositionally biased region" description="Low complexity" evidence="1">
    <location>
        <begin position="711"/>
        <end position="721"/>
    </location>
</feature>
<feature type="compositionally biased region" description="Basic and acidic residues" evidence="1">
    <location>
        <begin position="725"/>
        <end position="736"/>
    </location>
</feature>
<feature type="compositionally biased region" description="Acidic residues" evidence="1">
    <location>
        <begin position="899"/>
        <end position="912"/>
    </location>
</feature>
<name>A0ABD3N9W9_9STRA</name>
<evidence type="ECO:0000313" key="3">
    <source>
        <dbReference type="EMBL" id="KAL3771352.1"/>
    </source>
</evidence>
<feature type="compositionally biased region" description="Polar residues" evidence="1">
    <location>
        <begin position="523"/>
        <end position="540"/>
    </location>
</feature>
<proteinExistence type="predicted"/>
<feature type="compositionally biased region" description="Basic and acidic residues" evidence="1">
    <location>
        <begin position="543"/>
        <end position="553"/>
    </location>
</feature>
<gene>
    <name evidence="3" type="ORF">ACHAWO_007826</name>
</gene>
<feature type="region of interest" description="Disordered" evidence="1">
    <location>
        <begin position="257"/>
        <end position="291"/>
    </location>
</feature>
<keyword evidence="4" id="KW-1185">Reference proteome</keyword>
<reference evidence="3 4" key="1">
    <citation type="submission" date="2024-10" db="EMBL/GenBank/DDBJ databases">
        <title>Updated reference genomes for cyclostephanoid diatoms.</title>
        <authorList>
            <person name="Roberts W.R."/>
            <person name="Alverson A.J."/>
        </authorList>
    </citation>
    <scope>NUCLEOTIDE SEQUENCE [LARGE SCALE GENOMIC DNA]</scope>
    <source>
        <strain evidence="3 4">AJA010-31</strain>
    </source>
</reference>
<evidence type="ECO:0000259" key="2">
    <source>
        <dbReference type="Pfam" id="PF20710"/>
    </source>
</evidence>
<feature type="region of interest" description="Disordered" evidence="1">
    <location>
        <begin position="523"/>
        <end position="553"/>
    </location>
</feature>